<reference evidence="2" key="1">
    <citation type="submission" date="2017-09" db="EMBL/GenBank/DDBJ databases">
        <title>Depth-based differentiation of microbial function through sediment-hosted aquifers and enrichment of novel symbionts in the deep terrestrial subsurface.</title>
        <authorList>
            <person name="Probst A.J."/>
            <person name="Ladd B."/>
            <person name="Jarett J.K."/>
            <person name="Geller-Mcgrath D.E."/>
            <person name="Sieber C.M.K."/>
            <person name="Emerson J.B."/>
            <person name="Anantharaman K."/>
            <person name="Thomas B.C."/>
            <person name="Malmstrom R."/>
            <person name="Stieglmeier M."/>
            <person name="Klingl A."/>
            <person name="Woyke T."/>
            <person name="Ryan C.M."/>
            <person name="Banfield J.F."/>
        </authorList>
    </citation>
    <scope>NUCLEOTIDE SEQUENCE [LARGE SCALE GENOMIC DNA]</scope>
</reference>
<dbReference type="InterPro" id="IPR023346">
    <property type="entry name" value="Lysozyme-like_dom_sf"/>
</dbReference>
<dbReference type="Gene3D" id="1.10.530.10">
    <property type="match status" value="1"/>
</dbReference>
<evidence type="ECO:0008006" key="3">
    <source>
        <dbReference type="Google" id="ProtNLM"/>
    </source>
</evidence>
<protein>
    <recommendedName>
        <fullName evidence="3">Mannosyl-glycoprotein endo-beta-N-acetylglucosamidase-like domain-containing protein</fullName>
    </recommendedName>
</protein>
<dbReference type="AlphaFoldDB" id="A0A2M6XBI4"/>
<dbReference type="Proteomes" id="UP000231214">
    <property type="component" value="Unassembled WGS sequence"/>
</dbReference>
<evidence type="ECO:0000313" key="2">
    <source>
        <dbReference type="Proteomes" id="UP000231214"/>
    </source>
</evidence>
<sequence>MKKFILVFVFLFIAPVNLTIGLLSLAGRKAPAPSLATNVNSPSQLYAALPQASGQALGTIDTADARPVIIQKYLEKYHSPLAPLAGLLVATSDQYGLDWRLLVAIAQQESNLGKKIPPDSYNAWGWGIHSRGTLKFASWEQAIETVAQGLKEKYLDQGYITPEEIMNKYTPLSDGSWAAAVSQFFQELETGQVD</sequence>
<name>A0A2M6XBI4_9BACT</name>
<organism evidence="1 2">
    <name type="scientific">Candidatus Shapirobacteria bacterium CG09_land_8_20_14_0_10_49_15</name>
    <dbReference type="NCBI Taxonomy" id="1974482"/>
    <lineage>
        <taxon>Bacteria</taxon>
        <taxon>Candidatus Shapironibacteriota</taxon>
    </lineage>
</organism>
<accession>A0A2M6XBI4</accession>
<proteinExistence type="predicted"/>
<evidence type="ECO:0000313" key="1">
    <source>
        <dbReference type="EMBL" id="PIU02413.1"/>
    </source>
</evidence>
<dbReference type="SUPFAM" id="SSF53955">
    <property type="entry name" value="Lysozyme-like"/>
    <property type="match status" value="1"/>
</dbReference>
<comment type="caution">
    <text evidence="1">The sequence shown here is derived from an EMBL/GenBank/DDBJ whole genome shotgun (WGS) entry which is preliminary data.</text>
</comment>
<gene>
    <name evidence="1" type="ORF">COT66_00290</name>
</gene>
<dbReference type="EMBL" id="PEZK01000006">
    <property type="protein sequence ID" value="PIU02413.1"/>
    <property type="molecule type" value="Genomic_DNA"/>
</dbReference>